<gene>
    <name evidence="1" type="ORF">BV22DRAFT_1135329</name>
</gene>
<keyword evidence="2" id="KW-1185">Reference proteome</keyword>
<evidence type="ECO:0000313" key="1">
    <source>
        <dbReference type="EMBL" id="KAH7917538.1"/>
    </source>
</evidence>
<evidence type="ECO:0000313" key="2">
    <source>
        <dbReference type="Proteomes" id="UP000790709"/>
    </source>
</evidence>
<proteinExistence type="predicted"/>
<protein>
    <submittedName>
        <fullName evidence="1">Uncharacterized protein</fullName>
    </submittedName>
</protein>
<accession>A0ACB8AXD3</accession>
<dbReference type="Proteomes" id="UP000790709">
    <property type="component" value="Unassembled WGS sequence"/>
</dbReference>
<sequence>MIHRGLADIKEYIITFSKNAEPNVDCAELEKTDLKFSIKWQHCRAGLVAATDITAHNRYVAWMQSDVFRGQKRPDAPDLAGGHGILEASSPRSRTRTGTDVEATRNAPSTSALPVHMAQPSREGGNRVGGGAAHTPRRRAKGNGV</sequence>
<reference evidence="1" key="1">
    <citation type="journal article" date="2021" name="New Phytol.">
        <title>Evolutionary innovations through gain and loss of genes in the ectomycorrhizal Boletales.</title>
        <authorList>
            <person name="Wu G."/>
            <person name="Miyauchi S."/>
            <person name="Morin E."/>
            <person name="Kuo A."/>
            <person name="Drula E."/>
            <person name="Varga T."/>
            <person name="Kohler A."/>
            <person name="Feng B."/>
            <person name="Cao Y."/>
            <person name="Lipzen A."/>
            <person name="Daum C."/>
            <person name="Hundley H."/>
            <person name="Pangilinan J."/>
            <person name="Johnson J."/>
            <person name="Barry K."/>
            <person name="LaButti K."/>
            <person name="Ng V."/>
            <person name="Ahrendt S."/>
            <person name="Min B."/>
            <person name="Choi I.G."/>
            <person name="Park H."/>
            <person name="Plett J.M."/>
            <person name="Magnuson J."/>
            <person name="Spatafora J.W."/>
            <person name="Nagy L.G."/>
            <person name="Henrissat B."/>
            <person name="Grigoriev I.V."/>
            <person name="Yang Z.L."/>
            <person name="Xu J."/>
            <person name="Martin F.M."/>
        </authorList>
    </citation>
    <scope>NUCLEOTIDE SEQUENCE</scope>
    <source>
        <strain evidence="1">KUC20120723A-06</strain>
    </source>
</reference>
<dbReference type="EMBL" id="MU267024">
    <property type="protein sequence ID" value="KAH7917538.1"/>
    <property type="molecule type" value="Genomic_DNA"/>
</dbReference>
<organism evidence="1 2">
    <name type="scientific">Leucogyrophana mollusca</name>
    <dbReference type="NCBI Taxonomy" id="85980"/>
    <lineage>
        <taxon>Eukaryota</taxon>
        <taxon>Fungi</taxon>
        <taxon>Dikarya</taxon>
        <taxon>Basidiomycota</taxon>
        <taxon>Agaricomycotina</taxon>
        <taxon>Agaricomycetes</taxon>
        <taxon>Agaricomycetidae</taxon>
        <taxon>Boletales</taxon>
        <taxon>Boletales incertae sedis</taxon>
        <taxon>Leucogyrophana</taxon>
    </lineage>
</organism>
<name>A0ACB8AXD3_9AGAM</name>
<comment type="caution">
    <text evidence="1">The sequence shown here is derived from an EMBL/GenBank/DDBJ whole genome shotgun (WGS) entry which is preliminary data.</text>
</comment>